<gene>
    <name evidence="9" type="ORF">LSAT_V11C400205460</name>
</gene>
<evidence type="ECO:0000256" key="3">
    <source>
        <dbReference type="ARBA" id="ARBA00006332"/>
    </source>
</evidence>
<comment type="caution">
    <text evidence="9">The sequence shown here is derived from an EMBL/GenBank/DDBJ whole genome shotgun (WGS) entry which is preliminary data.</text>
</comment>
<dbReference type="InterPro" id="IPR028262">
    <property type="entry name" value="CTC1_plant"/>
</dbReference>
<evidence type="ECO:0000313" key="9">
    <source>
        <dbReference type="EMBL" id="KAJ0213566.1"/>
    </source>
</evidence>
<accession>A0A9R1VZQ2</accession>
<evidence type="ECO:0000313" key="10">
    <source>
        <dbReference type="Proteomes" id="UP000235145"/>
    </source>
</evidence>
<name>A0A9R1VZQ2_LACSA</name>
<comment type="subcellular location">
    <subcellularLocation>
        <location evidence="2">Chromosome</location>
        <location evidence="2">Telomere</location>
    </subcellularLocation>
    <subcellularLocation>
        <location evidence="1">Nucleus</location>
    </subcellularLocation>
</comment>
<dbReference type="GO" id="GO:1990879">
    <property type="term" value="C:CST complex"/>
    <property type="evidence" value="ECO:0000318"/>
    <property type="project" value="GO_Central"/>
</dbReference>
<keyword evidence="5" id="KW-0158">Chromosome</keyword>
<evidence type="ECO:0000256" key="7">
    <source>
        <dbReference type="ARBA" id="ARBA00023125"/>
    </source>
</evidence>
<protein>
    <recommendedName>
        <fullName evidence="4">CST complex subunit CTC1</fullName>
    </recommendedName>
</protein>
<dbReference type="EMBL" id="NBSK02000004">
    <property type="protein sequence ID" value="KAJ0213566.1"/>
    <property type="molecule type" value="Genomic_DNA"/>
</dbReference>
<dbReference type="GO" id="GO:0010833">
    <property type="term" value="P:telomere maintenance via telomere lengthening"/>
    <property type="evidence" value="ECO:0000318"/>
    <property type="project" value="GO_Central"/>
</dbReference>
<evidence type="ECO:0000256" key="6">
    <source>
        <dbReference type="ARBA" id="ARBA00022895"/>
    </source>
</evidence>
<dbReference type="InterPro" id="IPR042617">
    <property type="entry name" value="CTC1-like"/>
</dbReference>
<dbReference type="Pfam" id="PF15491">
    <property type="entry name" value="CTC1_2"/>
    <property type="match status" value="1"/>
</dbReference>
<comment type="similarity">
    <text evidence="3">Belongs to the CTC1 family.</text>
</comment>
<keyword evidence="7" id="KW-0238">DNA-binding</keyword>
<keyword evidence="10" id="KW-1185">Reference proteome</keyword>
<evidence type="ECO:0000256" key="4">
    <source>
        <dbReference type="ARBA" id="ARBA00016175"/>
    </source>
</evidence>
<dbReference type="PANTHER" id="PTHR14865:SF2">
    <property type="entry name" value="CST COMPLEX SUBUNIT CTC1"/>
    <property type="match status" value="1"/>
</dbReference>
<organism evidence="9 10">
    <name type="scientific">Lactuca sativa</name>
    <name type="common">Garden lettuce</name>
    <dbReference type="NCBI Taxonomy" id="4236"/>
    <lineage>
        <taxon>Eukaryota</taxon>
        <taxon>Viridiplantae</taxon>
        <taxon>Streptophyta</taxon>
        <taxon>Embryophyta</taxon>
        <taxon>Tracheophyta</taxon>
        <taxon>Spermatophyta</taxon>
        <taxon>Magnoliopsida</taxon>
        <taxon>eudicotyledons</taxon>
        <taxon>Gunneridae</taxon>
        <taxon>Pentapetalae</taxon>
        <taxon>asterids</taxon>
        <taxon>campanulids</taxon>
        <taxon>Asterales</taxon>
        <taxon>Asteraceae</taxon>
        <taxon>Cichorioideae</taxon>
        <taxon>Cichorieae</taxon>
        <taxon>Lactucinae</taxon>
        <taxon>Lactuca</taxon>
    </lineage>
</organism>
<keyword evidence="8" id="KW-0539">Nucleus</keyword>
<dbReference type="GO" id="GO:0003697">
    <property type="term" value="F:single-stranded DNA binding"/>
    <property type="evidence" value="ECO:0000318"/>
    <property type="project" value="GO_Central"/>
</dbReference>
<evidence type="ECO:0000256" key="8">
    <source>
        <dbReference type="ARBA" id="ARBA00023242"/>
    </source>
</evidence>
<sequence length="1210" mass="137170">MEEESSVKLISVSDLLHRLRPITGASSLLPSHSIRRPTLYKEKPQPSDPQNPNIHKILKPLNHPTVLVGTLNLTLSSSSCSNSSCLNFSDHSAAVCCDILDLDLRVIGQRIRITAWNFLPLKPQGGYLEIIRWSLDQSEENSISKFNAFHLNSAVPAYEESIVPRHLIYGLLESISPVSNVPCTAHKTGTRNVNGFLAEITICECALCSSRDKVMLLHDITREHSNSHKFSKSRILYFCESASISYPVISRLVGGIMLISGMKKKMVFLGEGKSLMMYVTTEKAILHLPVSKSKRAMNGRNIATREKGLCSAHTGSITGVYMQGMVIELDQQVFLLLTDHQLLMPHSLRVGATVTVRNFHLEDPKFSWTKVKVFGSCYKTSIHVNIFSPIESGCYQSLQSRSLLRKFIESLSFSARLWYEQLLIYYYFFYLPSWYFVFSHLLTRFNLRVLLVVSSLKKKFSGILSEMEILGSKHMEGLVQKYSSSCLPLSVFRFRHGVLTEYCQHELYGCGKEIDYTPPKLVVPISNLISQCEDIFIKKLYQSGKDSDMINQFSNLVCGGNSHDQPIRTILKSEDLNIVLLGSLKISEYSRRLQLVDATGSIDIVIPDLSSDWSIKDIYEINDFSVVIEGFPRQLQHLQSLNNDPFSCKNIFNHFQSSRRKQFTIYIYCYIRDTKSRNHILCPRMDKEEKYKELESGNFHLLYLMHKFPLQQKFAGDDVATNNLSVYVEAIAFPWNLVLYKRERDSESVNMLNGRVVNMHMQEDSFCKRAARKVLLEFKSDSFSKYELLRIGGYYLVKHDEKDVVCNSSKECSSFVNTKSHFWTSVSFCNDDEASFHNLNEIEICPDIYANVSVDFEVKLKQLKQDLILPTKSIKQVFNTCLIPLVSGVNLPKGDLLSFQGLVLGVHTHQLFHHRIFHGVSSSSICIHVLIDNNMVKVYSSLSQQSYPIGFGRGVKAKFYRVLLTSEGSVLKLTPASFIEINSITTEDDLNINNDSNDTSPHMDTTSSLANSLPATLISEMIHFSHHKQILRIHCKVVAIHVLVFEKKNELPHSNVKKFPLAGFLIDDGSSTCCCWSDNESMITSLLGLTLKHSRTSLMKILDEHDSIVVKNYGCFSDYSCVDVKVSGSSGSLKESDEQFLKSILLHACSINTWNVEGSMLDLKGVNELEERLRRLDLVMLPLQHIWVSHVSHLDTLSEGRSILQQLLNL</sequence>
<dbReference type="AlphaFoldDB" id="A0A9R1VZQ2"/>
<dbReference type="GO" id="GO:0042162">
    <property type="term" value="F:telomeric DNA binding"/>
    <property type="evidence" value="ECO:0000318"/>
    <property type="project" value="GO_Central"/>
</dbReference>
<proteinExistence type="inferred from homology"/>
<evidence type="ECO:0000256" key="2">
    <source>
        <dbReference type="ARBA" id="ARBA00004574"/>
    </source>
</evidence>
<keyword evidence="6" id="KW-0779">Telomere</keyword>
<reference evidence="9 10" key="1">
    <citation type="journal article" date="2017" name="Nat. Commun.">
        <title>Genome assembly with in vitro proximity ligation data and whole-genome triplication in lettuce.</title>
        <authorList>
            <person name="Reyes-Chin-Wo S."/>
            <person name="Wang Z."/>
            <person name="Yang X."/>
            <person name="Kozik A."/>
            <person name="Arikit S."/>
            <person name="Song C."/>
            <person name="Xia L."/>
            <person name="Froenicke L."/>
            <person name="Lavelle D.O."/>
            <person name="Truco M.J."/>
            <person name="Xia R."/>
            <person name="Zhu S."/>
            <person name="Xu C."/>
            <person name="Xu H."/>
            <person name="Xu X."/>
            <person name="Cox K."/>
            <person name="Korf I."/>
            <person name="Meyers B.C."/>
            <person name="Michelmore R.W."/>
        </authorList>
    </citation>
    <scope>NUCLEOTIDE SEQUENCE [LARGE SCALE GENOMIC DNA]</scope>
    <source>
        <strain evidence="10">cv. Salinas</strain>
        <tissue evidence="9">Seedlings</tissue>
    </source>
</reference>
<evidence type="ECO:0000256" key="5">
    <source>
        <dbReference type="ARBA" id="ARBA00022454"/>
    </source>
</evidence>
<evidence type="ECO:0000256" key="1">
    <source>
        <dbReference type="ARBA" id="ARBA00004123"/>
    </source>
</evidence>
<dbReference type="GO" id="GO:0045740">
    <property type="term" value="P:positive regulation of DNA replication"/>
    <property type="evidence" value="ECO:0000318"/>
    <property type="project" value="GO_Central"/>
</dbReference>
<dbReference type="Proteomes" id="UP000235145">
    <property type="component" value="Unassembled WGS sequence"/>
</dbReference>
<dbReference type="PANTHER" id="PTHR14865">
    <property type="entry name" value="CST COMPLEX SUBUNIT CTC1"/>
    <property type="match status" value="1"/>
</dbReference>